<feature type="signal peptide" evidence="2">
    <location>
        <begin position="1"/>
        <end position="19"/>
    </location>
</feature>
<feature type="region of interest" description="Disordered" evidence="1">
    <location>
        <begin position="109"/>
        <end position="134"/>
    </location>
</feature>
<accession>A0A940DTZ2</accession>
<evidence type="ECO:0000256" key="2">
    <source>
        <dbReference type="SAM" id="SignalP"/>
    </source>
</evidence>
<organism evidence="3 4">
    <name type="scientific">Candidatus Cryptobacteroides avicola</name>
    <dbReference type="NCBI Taxonomy" id="2840757"/>
    <lineage>
        <taxon>Bacteria</taxon>
        <taxon>Pseudomonadati</taxon>
        <taxon>Bacteroidota</taxon>
        <taxon>Bacteroidia</taxon>
        <taxon>Bacteroidales</taxon>
        <taxon>Candidatus Cryptobacteroides</taxon>
    </lineage>
</organism>
<evidence type="ECO:0008006" key="5">
    <source>
        <dbReference type="Google" id="ProtNLM"/>
    </source>
</evidence>
<evidence type="ECO:0000313" key="3">
    <source>
        <dbReference type="EMBL" id="MBO8483198.1"/>
    </source>
</evidence>
<dbReference type="EMBL" id="JADILV010000024">
    <property type="protein sequence ID" value="MBO8483198.1"/>
    <property type="molecule type" value="Genomic_DNA"/>
</dbReference>
<dbReference type="PROSITE" id="PS51257">
    <property type="entry name" value="PROKAR_LIPOPROTEIN"/>
    <property type="match status" value="1"/>
</dbReference>
<comment type="caution">
    <text evidence="3">The sequence shown here is derived from an EMBL/GenBank/DDBJ whole genome shotgun (WGS) entry which is preliminary data.</text>
</comment>
<feature type="chain" id="PRO_5037299770" description="DUF4988 domain-containing protein" evidence="2">
    <location>
        <begin position="20"/>
        <end position="912"/>
    </location>
</feature>
<reference evidence="3" key="2">
    <citation type="journal article" date="2021" name="PeerJ">
        <title>Extensive microbial diversity within the chicken gut microbiome revealed by metagenomics and culture.</title>
        <authorList>
            <person name="Gilroy R."/>
            <person name="Ravi A."/>
            <person name="Getino M."/>
            <person name="Pursley I."/>
            <person name="Horton D.L."/>
            <person name="Alikhan N.F."/>
            <person name="Baker D."/>
            <person name="Gharbi K."/>
            <person name="Hall N."/>
            <person name="Watson M."/>
            <person name="Adriaenssens E.M."/>
            <person name="Foster-Nyarko E."/>
            <person name="Jarju S."/>
            <person name="Secka A."/>
            <person name="Antonio M."/>
            <person name="Oren A."/>
            <person name="Chaudhuri R.R."/>
            <person name="La Ragione R."/>
            <person name="Hildebrand F."/>
            <person name="Pallen M.J."/>
        </authorList>
    </citation>
    <scope>NUCLEOTIDE SEQUENCE</scope>
    <source>
        <strain evidence="3">G3-8215</strain>
    </source>
</reference>
<gene>
    <name evidence="3" type="ORF">IAB75_03675</name>
</gene>
<reference evidence="3" key="1">
    <citation type="submission" date="2020-10" db="EMBL/GenBank/DDBJ databases">
        <authorList>
            <person name="Gilroy R."/>
        </authorList>
    </citation>
    <scope>NUCLEOTIDE SEQUENCE</scope>
    <source>
        <strain evidence="3">G3-8215</strain>
    </source>
</reference>
<evidence type="ECO:0000313" key="4">
    <source>
        <dbReference type="Proteomes" id="UP000725002"/>
    </source>
</evidence>
<dbReference type="AlphaFoldDB" id="A0A940DTZ2"/>
<proteinExistence type="predicted"/>
<dbReference type="Proteomes" id="UP000725002">
    <property type="component" value="Unassembled WGS sequence"/>
</dbReference>
<evidence type="ECO:0000256" key="1">
    <source>
        <dbReference type="SAM" id="MobiDB-lite"/>
    </source>
</evidence>
<sequence length="912" mass="98909">MKKFFRTVMAFSLAGGMLAFTGCTDYEDDINKLDDRLTAVEGTVADLQTKIEGGSVITDVETTADGVTVTLSDGSTFELTNGTNGTPGSKVTIGDDGYWYIDGVKTDYPATGPKGDQGDPGTSGNPGTPGAPGADANVVYYVPNADGYWYKVTETQDGEPVGDPVKTDISWIASAEGVTAVWDKENGQLLLSGVEGVEGTLAIPLYSALKSLAFVPEVMHDGLGVIDFYSIYDLKGAFAATNNPEVTYRVNPANADLSGVEWAFINRNVVTKVAGDATDLIDIVGEPEAGEKGGLIFTVTASDDKKLPSDFDKENQVIVALQALLEGEEIVSDYSFVQKTDLKDFDIINKDKYYAEKKVVVPFTQGTGSDKVADYPALDYAADLNMNYKETLDINEYLETYANEVSKSLPEISVAPTYKVFLVKEYLGEDDETNQQQFVVLSEDGVLSVNSSFISNPRPAIGRTPLLYVQSMVNGKIIADCYIKVQIVDDEYSEEPKGEKIFKTITGSFDYNEIDPVDGEDLVLEWEDINSEILAALGLSYPDFESRYDVNASEVTYDVDKDGKYDEPVDDVVPAGVTSDASGLSASTATNAVKVNISNQVDEHGSARVKVVIPSKNNNQDVDVAIVFEYTVTHTPEFPAINPDYLKPGTTNTVQVKGKLNEDGSAWVMQSSIREHFENYLAGWETPGNHTGDYWAVLMPLEADGTPVSYGETSTTAKEQTGVAISDGTPGWETAEIALTAPLEDDSFTAVVTIVIGLANGHYCEMNYNVEFLSPFVMTLGGIELETLTAEHSTADMSEYITVKDRDGKAIYEKGALTKYAKDTYKLSAIDFGYDLVYNSKEYPGFDDEASFSKDGDKTLVIAGSEVDWYNKGTTLQQRKYAGYEVTMEVANICKIAKVGNITILTSAESAE</sequence>
<protein>
    <recommendedName>
        <fullName evidence="5">DUF4988 domain-containing protein</fullName>
    </recommendedName>
</protein>
<keyword evidence="2" id="KW-0732">Signal</keyword>
<name>A0A940DTZ2_9BACT</name>